<feature type="non-terminal residue" evidence="5">
    <location>
        <position position="1"/>
    </location>
</feature>
<dbReference type="Pfam" id="PF04548">
    <property type="entry name" value="AIG1"/>
    <property type="match status" value="1"/>
</dbReference>
<comment type="similarity">
    <text evidence="1">Belongs to the TRAFAC class TrmE-Era-EngA-EngB-Septin-like GTPase superfamily. AIG1/Toc34/Toc159-like paraseptin GTPase family. IAN subfamily.</text>
</comment>
<evidence type="ECO:0000256" key="3">
    <source>
        <dbReference type="ARBA" id="ARBA00023134"/>
    </source>
</evidence>
<dbReference type="InParanoid" id="C3YIZ4"/>
<dbReference type="PANTHER" id="PTHR10903:SF184">
    <property type="entry name" value="GTP-BINDING PROTEIN A"/>
    <property type="match status" value="1"/>
</dbReference>
<evidence type="ECO:0000256" key="1">
    <source>
        <dbReference type="ARBA" id="ARBA00008535"/>
    </source>
</evidence>
<feature type="non-terminal residue" evidence="5">
    <location>
        <position position="224"/>
    </location>
</feature>
<dbReference type="STRING" id="7739.C3YIZ4"/>
<gene>
    <name evidence="5" type="ORF">BRAFLDRAFT_158777</name>
</gene>
<dbReference type="PROSITE" id="PS51720">
    <property type="entry name" value="G_AIG1"/>
    <property type="match status" value="1"/>
</dbReference>
<keyword evidence="3" id="KW-0342">GTP-binding</keyword>
<accession>C3YIZ4</accession>
<dbReference type="EMBL" id="GG666517">
    <property type="protein sequence ID" value="EEN59656.1"/>
    <property type="molecule type" value="Genomic_DNA"/>
</dbReference>
<feature type="domain" description="AIG1-type G" evidence="4">
    <location>
        <begin position="3"/>
        <end position="211"/>
    </location>
</feature>
<organism>
    <name type="scientific">Branchiostoma floridae</name>
    <name type="common">Florida lancelet</name>
    <name type="synonym">Amphioxus</name>
    <dbReference type="NCBI Taxonomy" id="7739"/>
    <lineage>
        <taxon>Eukaryota</taxon>
        <taxon>Metazoa</taxon>
        <taxon>Chordata</taxon>
        <taxon>Cephalochordata</taxon>
        <taxon>Leptocardii</taxon>
        <taxon>Amphioxiformes</taxon>
        <taxon>Branchiostomatidae</taxon>
        <taxon>Branchiostoma</taxon>
    </lineage>
</organism>
<dbReference type="PANTHER" id="PTHR10903">
    <property type="entry name" value="GTPASE, IMAP FAMILY MEMBER-RELATED"/>
    <property type="match status" value="1"/>
</dbReference>
<dbReference type="InterPro" id="IPR027417">
    <property type="entry name" value="P-loop_NTPase"/>
</dbReference>
<dbReference type="eggNOG" id="ENOG502R7PE">
    <property type="taxonomic scope" value="Eukaryota"/>
</dbReference>
<dbReference type="GO" id="GO:0005525">
    <property type="term" value="F:GTP binding"/>
    <property type="evidence" value="ECO:0007669"/>
    <property type="project" value="UniProtKB-KW"/>
</dbReference>
<evidence type="ECO:0000313" key="5">
    <source>
        <dbReference type="EMBL" id="EEN59656.1"/>
    </source>
</evidence>
<sequence>PPGDELRMAVIGKTGVGKSSTANTIVGSKEFRVTCSASSETTKSAYTRRQKTDRKIAVVDTPGICDTSADPEVVGEEIARMATILSEGLHALLLVVRLSRFTQEEIDAIAMLKELFGKNFMQYVVIVLSHKDEIDSDDIFKGDVKKYIETAPEKFRELLKDCGQRYVAFNNVTEDETLKRMQVAELVKLVEDTIGEQAKIPFKDVIFAEGQHEKEKIRQELLEE</sequence>
<dbReference type="InterPro" id="IPR006703">
    <property type="entry name" value="G_AIG1"/>
</dbReference>
<protein>
    <recommendedName>
        <fullName evidence="4">AIG1-type G domain-containing protein</fullName>
    </recommendedName>
</protein>
<keyword evidence="2" id="KW-0547">Nucleotide-binding</keyword>
<dbReference type="InterPro" id="IPR045058">
    <property type="entry name" value="GIMA/IAN/Toc"/>
</dbReference>
<proteinExistence type="inferred from homology"/>
<dbReference type="FunFam" id="3.40.50.300:FF:000840">
    <property type="entry name" value="Immune-associated nucleotide-binding protein 9"/>
    <property type="match status" value="1"/>
</dbReference>
<name>C3YIZ4_BRAFL</name>
<dbReference type="SUPFAM" id="SSF52540">
    <property type="entry name" value="P-loop containing nucleoside triphosphate hydrolases"/>
    <property type="match status" value="1"/>
</dbReference>
<evidence type="ECO:0000256" key="2">
    <source>
        <dbReference type="ARBA" id="ARBA00022741"/>
    </source>
</evidence>
<reference evidence="5" key="1">
    <citation type="journal article" date="2008" name="Nature">
        <title>The amphioxus genome and the evolution of the chordate karyotype.</title>
        <authorList>
            <consortium name="US DOE Joint Genome Institute (JGI-PGF)"/>
            <person name="Putnam N.H."/>
            <person name="Butts T."/>
            <person name="Ferrier D.E.K."/>
            <person name="Furlong R.F."/>
            <person name="Hellsten U."/>
            <person name="Kawashima T."/>
            <person name="Robinson-Rechavi M."/>
            <person name="Shoguchi E."/>
            <person name="Terry A."/>
            <person name="Yu J.-K."/>
            <person name="Benito-Gutierrez E.L."/>
            <person name="Dubchak I."/>
            <person name="Garcia-Fernandez J."/>
            <person name="Gibson-Brown J.J."/>
            <person name="Grigoriev I.V."/>
            <person name="Horton A.C."/>
            <person name="de Jong P.J."/>
            <person name="Jurka J."/>
            <person name="Kapitonov V.V."/>
            <person name="Kohara Y."/>
            <person name="Kuroki Y."/>
            <person name="Lindquist E."/>
            <person name="Lucas S."/>
            <person name="Osoegawa K."/>
            <person name="Pennacchio L.A."/>
            <person name="Salamov A.A."/>
            <person name="Satou Y."/>
            <person name="Sauka-Spengler T."/>
            <person name="Schmutz J."/>
            <person name="Shin-I T."/>
            <person name="Toyoda A."/>
            <person name="Bronner-Fraser M."/>
            <person name="Fujiyama A."/>
            <person name="Holland L.Z."/>
            <person name="Holland P.W.H."/>
            <person name="Satoh N."/>
            <person name="Rokhsar D.S."/>
        </authorList>
    </citation>
    <scope>NUCLEOTIDE SEQUENCE [LARGE SCALE GENOMIC DNA]</scope>
    <source>
        <strain evidence="5">S238N-H82</strain>
        <tissue evidence="5">Testes</tissue>
    </source>
</reference>
<dbReference type="Gene3D" id="3.40.50.300">
    <property type="entry name" value="P-loop containing nucleotide triphosphate hydrolases"/>
    <property type="match status" value="1"/>
</dbReference>
<evidence type="ECO:0000259" key="4">
    <source>
        <dbReference type="PROSITE" id="PS51720"/>
    </source>
</evidence>
<dbReference type="AlphaFoldDB" id="C3YIZ4"/>